<gene>
    <name evidence="1" type="ORF">I6N95_08840</name>
</gene>
<evidence type="ECO:0000313" key="2">
    <source>
        <dbReference type="Proteomes" id="UP000674938"/>
    </source>
</evidence>
<organism evidence="1 2">
    <name type="scientific">Vagococcus allomyrinae</name>
    <dbReference type="NCBI Taxonomy" id="2794353"/>
    <lineage>
        <taxon>Bacteria</taxon>
        <taxon>Bacillati</taxon>
        <taxon>Bacillota</taxon>
        <taxon>Bacilli</taxon>
        <taxon>Lactobacillales</taxon>
        <taxon>Enterococcaceae</taxon>
        <taxon>Vagococcus</taxon>
    </lineage>
</organism>
<keyword evidence="2" id="KW-1185">Reference proteome</keyword>
<dbReference type="Proteomes" id="UP000674938">
    <property type="component" value="Unassembled WGS sequence"/>
</dbReference>
<name>A0A940PE19_9ENTE</name>
<accession>A0A940PE19</accession>
<reference evidence="1" key="1">
    <citation type="submission" date="2020-12" db="EMBL/GenBank/DDBJ databases">
        <title>Vagococcus allomyrinae sp. nov. and Enterococcus lavae sp. nov., isolated from the larvae of Allomyrina dichotoma.</title>
        <authorList>
            <person name="Lee S.D."/>
        </authorList>
    </citation>
    <scope>NUCLEOTIDE SEQUENCE</scope>
    <source>
        <strain evidence="1">BWB3-3</strain>
    </source>
</reference>
<evidence type="ECO:0000313" key="1">
    <source>
        <dbReference type="EMBL" id="MBP1041108.1"/>
    </source>
</evidence>
<proteinExistence type="predicted"/>
<dbReference type="EMBL" id="JAEEGA010000005">
    <property type="protein sequence ID" value="MBP1041108.1"/>
    <property type="molecule type" value="Genomic_DNA"/>
</dbReference>
<protein>
    <submittedName>
        <fullName evidence="1">Uncharacterized protein</fullName>
    </submittedName>
</protein>
<dbReference type="RefSeq" id="WP_209526747.1">
    <property type="nucleotide sequence ID" value="NZ_JAEEGA010000005.1"/>
</dbReference>
<dbReference type="AlphaFoldDB" id="A0A940PE19"/>
<sequence>MDHQRTLLTTPLGELYLRSNHPFDYAFKEIFNRDYRVTRRYEVKVTLKETSDTQFIECGVSAQGEKLSSGPSLGQNLAALQIEGGVTNMHIGTFGDVEGQTDHYLTHALRIQGEPNSRFQEFVFYVAWLTFKEAINIDNMETWLAVDPYLEWYYEDQNLHLQS</sequence>
<comment type="caution">
    <text evidence="1">The sequence shown here is derived from an EMBL/GenBank/DDBJ whole genome shotgun (WGS) entry which is preliminary data.</text>
</comment>